<evidence type="ECO:0000256" key="5">
    <source>
        <dbReference type="ARBA" id="ARBA00023054"/>
    </source>
</evidence>
<dbReference type="InterPro" id="IPR036961">
    <property type="entry name" value="Kinesin_motor_dom_sf"/>
</dbReference>
<reference evidence="11" key="1">
    <citation type="submission" date="2017-01" db="EMBL/GenBank/DDBJ databases">
        <authorList>
            <person name="Wang Y."/>
            <person name="White M."/>
            <person name="Kvist S."/>
            <person name="Moncalvo J.-M."/>
        </authorList>
    </citation>
    <scope>NUCLEOTIDE SEQUENCE [LARGE SCALE GENOMIC DNA]</scope>
    <source>
        <strain evidence="11">COL-18-3</strain>
    </source>
</reference>
<dbReference type="Pfam" id="PF00225">
    <property type="entry name" value="Kinesin"/>
    <property type="match status" value="1"/>
</dbReference>
<evidence type="ECO:0000256" key="4">
    <source>
        <dbReference type="ARBA" id="ARBA00022840"/>
    </source>
</evidence>
<comment type="caution">
    <text evidence="10">The sequence shown here is derived from an EMBL/GenBank/DDBJ whole genome shotgun (WGS) entry which is preliminary data.</text>
</comment>
<evidence type="ECO:0000259" key="9">
    <source>
        <dbReference type="PROSITE" id="PS50067"/>
    </source>
</evidence>
<feature type="compositionally biased region" description="Low complexity" evidence="8">
    <location>
        <begin position="1314"/>
        <end position="1337"/>
    </location>
</feature>
<feature type="region of interest" description="Disordered" evidence="8">
    <location>
        <begin position="1314"/>
        <end position="1368"/>
    </location>
</feature>
<dbReference type="OrthoDB" id="3176171at2759"/>
<dbReference type="SMART" id="SM00129">
    <property type="entry name" value="KISc"/>
    <property type="match status" value="1"/>
</dbReference>
<keyword evidence="3 6" id="KW-0547">Nucleotide-binding</keyword>
<feature type="compositionally biased region" description="Basic and acidic residues" evidence="8">
    <location>
        <begin position="592"/>
        <end position="606"/>
    </location>
</feature>
<dbReference type="GO" id="GO:0007018">
    <property type="term" value="P:microtubule-based movement"/>
    <property type="evidence" value="ECO:0007669"/>
    <property type="project" value="InterPro"/>
</dbReference>
<dbReference type="InterPro" id="IPR019821">
    <property type="entry name" value="Kinesin_motor_CS"/>
</dbReference>
<keyword evidence="5 7" id="KW-0175">Coiled coil</keyword>
<gene>
    <name evidence="10" type="ORF">AX774_g7786</name>
</gene>
<dbReference type="PROSITE" id="PS50067">
    <property type="entry name" value="KINESIN_MOTOR_2"/>
    <property type="match status" value="1"/>
</dbReference>
<dbReference type="SUPFAM" id="SSF52540">
    <property type="entry name" value="P-loop containing nucleoside triphosphate hydrolases"/>
    <property type="match status" value="1"/>
</dbReference>
<dbReference type="InterPro" id="IPR001752">
    <property type="entry name" value="Kinesin_motor_dom"/>
</dbReference>
<feature type="region of interest" description="Disordered" evidence="8">
    <location>
        <begin position="1266"/>
        <end position="1295"/>
    </location>
</feature>
<dbReference type="GO" id="GO:0005875">
    <property type="term" value="C:microtubule associated complex"/>
    <property type="evidence" value="ECO:0007669"/>
    <property type="project" value="TreeGrafter"/>
</dbReference>
<dbReference type="Gene3D" id="3.40.850.10">
    <property type="entry name" value="Kinesin motor domain"/>
    <property type="match status" value="1"/>
</dbReference>
<organism evidence="10 11">
    <name type="scientific">Zancudomyces culisetae</name>
    <name type="common">Gut fungus</name>
    <name type="synonym">Smittium culisetae</name>
    <dbReference type="NCBI Taxonomy" id="1213189"/>
    <lineage>
        <taxon>Eukaryota</taxon>
        <taxon>Fungi</taxon>
        <taxon>Fungi incertae sedis</taxon>
        <taxon>Zoopagomycota</taxon>
        <taxon>Kickxellomycotina</taxon>
        <taxon>Harpellomycetes</taxon>
        <taxon>Harpellales</taxon>
        <taxon>Legeriomycetaceae</taxon>
        <taxon>Zancudomyces</taxon>
    </lineage>
</organism>
<dbReference type="PRINTS" id="PR00380">
    <property type="entry name" value="KINESINHEAVY"/>
</dbReference>
<feature type="compositionally biased region" description="Basic and acidic residues" evidence="8">
    <location>
        <begin position="626"/>
        <end position="642"/>
    </location>
</feature>
<dbReference type="EMBL" id="LSSK01001781">
    <property type="protein sequence ID" value="OMH78818.1"/>
    <property type="molecule type" value="Genomic_DNA"/>
</dbReference>
<name>A0A1R1PCY0_ZANCU</name>
<dbReference type="GO" id="GO:0005737">
    <property type="term" value="C:cytoplasm"/>
    <property type="evidence" value="ECO:0007669"/>
    <property type="project" value="UniProtKB-SubCell"/>
</dbReference>
<dbReference type="PANTHER" id="PTHR47969:SF15">
    <property type="entry name" value="CHROMOSOME-ASSOCIATED KINESIN KIF4A-RELATED"/>
    <property type="match status" value="1"/>
</dbReference>
<evidence type="ECO:0000313" key="10">
    <source>
        <dbReference type="EMBL" id="OMH78818.1"/>
    </source>
</evidence>
<feature type="compositionally biased region" description="Basic and acidic residues" evidence="8">
    <location>
        <begin position="398"/>
        <end position="408"/>
    </location>
</feature>
<feature type="region of interest" description="Disordered" evidence="8">
    <location>
        <begin position="567"/>
        <end position="662"/>
    </location>
</feature>
<keyword evidence="6" id="KW-0505">Motor protein</keyword>
<dbReference type="GO" id="GO:0008017">
    <property type="term" value="F:microtubule binding"/>
    <property type="evidence" value="ECO:0007669"/>
    <property type="project" value="InterPro"/>
</dbReference>
<feature type="region of interest" description="Disordered" evidence="8">
    <location>
        <begin position="389"/>
        <end position="430"/>
    </location>
</feature>
<dbReference type="PROSITE" id="PS00411">
    <property type="entry name" value="KINESIN_MOTOR_1"/>
    <property type="match status" value="1"/>
</dbReference>
<keyword evidence="4 6" id="KW-0067">ATP-binding</keyword>
<dbReference type="InterPro" id="IPR027640">
    <property type="entry name" value="Kinesin-like_fam"/>
</dbReference>
<protein>
    <submittedName>
        <fullName evidence="10">Kinesin-like protein KIF21A</fullName>
    </submittedName>
</protein>
<dbReference type="GO" id="GO:0005524">
    <property type="term" value="F:ATP binding"/>
    <property type="evidence" value="ECO:0007669"/>
    <property type="project" value="UniProtKB-UniRule"/>
</dbReference>
<keyword evidence="2" id="KW-0963">Cytoplasm</keyword>
<feature type="compositionally biased region" description="Polar residues" evidence="8">
    <location>
        <begin position="610"/>
        <end position="625"/>
    </location>
</feature>
<feature type="binding site" evidence="6">
    <location>
        <begin position="84"/>
        <end position="91"/>
    </location>
    <ligand>
        <name>ATP</name>
        <dbReference type="ChEBI" id="CHEBI:30616"/>
    </ligand>
</feature>
<feature type="compositionally biased region" description="Low complexity" evidence="8">
    <location>
        <begin position="1062"/>
        <end position="1095"/>
    </location>
</feature>
<feature type="coiled-coil region" evidence="7">
    <location>
        <begin position="936"/>
        <end position="963"/>
    </location>
</feature>
<evidence type="ECO:0000256" key="7">
    <source>
        <dbReference type="SAM" id="Coils"/>
    </source>
</evidence>
<feature type="compositionally biased region" description="Polar residues" evidence="8">
    <location>
        <begin position="1338"/>
        <end position="1347"/>
    </location>
</feature>
<feature type="compositionally biased region" description="Low complexity" evidence="8">
    <location>
        <begin position="1348"/>
        <end position="1368"/>
    </location>
</feature>
<dbReference type="InterPro" id="IPR027417">
    <property type="entry name" value="P-loop_NTPase"/>
</dbReference>
<comment type="subcellular location">
    <subcellularLocation>
        <location evidence="1">Cytoplasm</location>
    </subcellularLocation>
</comment>
<feature type="region of interest" description="Disordered" evidence="8">
    <location>
        <begin position="1057"/>
        <end position="1112"/>
    </location>
</feature>
<evidence type="ECO:0000256" key="8">
    <source>
        <dbReference type="SAM" id="MobiDB-lite"/>
    </source>
</evidence>
<feature type="compositionally biased region" description="Polar residues" evidence="8">
    <location>
        <begin position="1507"/>
        <end position="1525"/>
    </location>
</feature>
<proteinExistence type="inferred from homology"/>
<evidence type="ECO:0000256" key="1">
    <source>
        <dbReference type="ARBA" id="ARBA00004496"/>
    </source>
</evidence>
<dbReference type="Proteomes" id="UP000188320">
    <property type="component" value="Unassembled WGS sequence"/>
</dbReference>
<keyword evidence="11" id="KW-1185">Reference proteome</keyword>
<feature type="region of interest" description="Disordered" evidence="8">
    <location>
        <begin position="1545"/>
        <end position="1568"/>
    </location>
</feature>
<feature type="region of interest" description="Disordered" evidence="8">
    <location>
        <begin position="524"/>
        <end position="549"/>
    </location>
</feature>
<evidence type="ECO:0000256" key="6">
    <source>
        <dbReference type="PROSITE-ProRule" id="PRU00283"/>
    </source>
</evidence>
<accession>A0A1R1PCY0</accession>
<feature type="region of interest" description="Disordered" evidence="8">
    <location>
        <begin position="1505"/>
        <end position="1525"/>
    </location>
</feature>
<feature type="domain" description="Kinesin motor" evidence="9">
    <location>
        <begin position="5"/>
        <end position="371"/>
    </location>
</feature>
<dbReference type="GO" id="GO:0051231">
    <property type="term" value="P:spindle elongation"/>
    <property type="evidence" value="ECO:0007669"/>
    <property type="project" value="TreeGrafter"/>
</dbReference>
<sequence length="1793" mass="196379">MTFARVNVALRIRPLSKKETGRGDKSCVKVIPGTQQVTIGGDRSFTFDKIYSAKDTQAQVYEESVKPMIERFLEGYNATVMAYGQTSSGKTYSMGTGAEVGEKEIEKGIVPRGFQNIVEELENRKNRQKGFTYNMEVSFIELYNEEVFNLLDTQENSNKIQKIVYGKGTGKSKSKETSGTKNRVEENGIKMDKVRGSAGGLWTNIRRNRVDSEEEMINLLKLGGANRTTGATDMNANSSRSHAIYTVVVEQITQETESDSRTKTRIVSKIHFVDLAGSERIKQTNAMGNRVKEGISINSGLLALGNVISSLGDALKRQLHIPYRNSKLTRLLEDSLGGNSMTLMLACITETEKNYSETLSTLRYANRARNIKNKVVVGLSTIRDEVGSANSGINEEEGGGKGVDDNRNRNKRSNSGGNENKVATKTQKGTSNIESESLKVAMLKEQIVMYESELKRMEELFIKAVKYSQGAINGSISGNGNGIGIGIGIGSTSGSGSGSTSAILENMTEKSNYSNSICGSVSSLTPSTSDIGGTSGTSTSKLKKRRSSVASMISRVGSLSSLYHKIKGGSSHNKGDRSTITSPVAEPTIDYEESKEREREREKQVEMENSDNYNNTVSENGNTNVKKLEETNTNEEIEKPVVSEEGGEEGAGQKEVEEKKANTVTIDEESKWRDILGIISSQRREYLLKIRDLQNKNRKQTALLANLQDSLHSKVEESERNAKAAIAAAAAKTGATATATASESSVFSSGINRKAEFTKTSTGIQMKKIELVMGILENKIDNRVGASKLYSDRDELMKKQNSMIDKQNGLLLQLESAGANKQIQDQVELIDAELDYIELKIKQVENELADLILAENGNYNPTLVENGVKIMSLVDDNIDKLNKNDIYRLFMGNNTNTNTKNDHNKEQSVVHVLNNREMVHLVYLISQLVLDNQLQINSLSSTNEQLKSEITTLQKTLSAMRKITANVASMYGREVESRASYITNSSTSVGYIAMSPSQSNRSLASINNINNINSYTYNASNLTRNLSTATATATATATTGNPNMSFPDASFLKKQLLAQPHSSSPSSSPSPSPTTNTTTTATTNTPAPTSINTSSGIKKPTPLYYIGNPNRNSLQKRSSAIRLSSLMGKPPASPNTLHSPLNSTLSLNGLRISDNSTITSVRVNGLRKYESSSSLNKRFSRQTPVSFNLASPNPSDPYDPLGFSAVATNSLFSNNASPNLGLRGITTSPNKSRLRSFIHSAILGTTTSPSIFNLQPHRLQHSQSNINTHHSSHKLNNPQLLSYASPTSSQLNTHSLQRSTSLFNGKPLLQALNLNPSSNLNLNPNSNPNYTTNSNSSKRIYSQSFSNPTAHPSHLTTATATSTNNNVTRDYSNKLINSNNHNHTYKNHEDDSTPLFLLPYDRNDGLETITPITSIANNYQQEQQQQQQKQPITITTTTTTTTMTTTADTSVADHITLGENITLKKSYNKHDAYLRLQGFSTESTDKNTLFHRSNSFELLESFPYPPSTHSASTAPTPNSNFTTNNEFASDSKYISLNATILENSNNANNSTADNNNNNNNNKNKNNNSIRQSVNLTSKLNYNSNDISSCYDNTNSATSSSNGSNSSGSVDINNSFDISAQQRPLSYLVTDCNFSLISSSSSSETSVTTRTRTRTSSIRSLNQFLDTNTNADNSYNQDLGQIHRRESLPNSTIEPRSLHNASSENNLMLLMRASAEINVDINDIMGYAIQNQISVTNQNMDMGMGMDIDPDKDPVTDIAVTRSVANDLATRDRPTSIELNSKFGLVHRKSIKSR</sequence>
<feature type="compositionally biased region" description="Low complexity" evidence="8">
    <location>
        <begin position="1545"/>
        <end position="1567"/>
    </location>
</feature>
<evidence type="ECO:0000256" key="2">
    <source>
        <dbReference type="ARBA" id="ARBA00022490"/>
    </source>
</evidence>
<evidence type="ECO:0000256" key="3">
    <source>
        <dbReference type="ARBA" id="ARBA00022741"/>
    </source>
</evidence>
<evidence type="ECO:0000313" key="11">
    <source>
        <dbReference type="Proteomes" id="UP000188320"/>
    </source>
</evidence>
<dbReference type="PANTHER" id="PTHR47969">
    <property type="entry name" value="CHROMOSOME-ASSOCIATED KINESIN KIF4A-RELATED"/>
    <property type="match status" value="1"/>
</dbReference>
<comment type="similarity">
    <text evidence="6">Belongs to the TRAFAC class myosin-kinesin ATPase superfamily. Kinesin family.</text>
</comment>
<feature type="compositionally biased region" description="Low complexity" evidence="8">
    <location>
        <begin position="525"/>
        <end position="540"/>
    </location>
</feature>
<feature type="compositionally biased region" description="Basic and acidic residues" evidence="8">
    <location>
        <begin position="651"/>
        <end position="661"/>
    </location>
</feature>
<dbReference type="GO" id="GO:0007052">
    <property type="term" value="P:mitotic spindle organization"/>
    <property type="evidence" value="ECO:0007669"/>
    <property type="project" value="TreeGrafter"/>
</dbReference>
<dbReference type="GO" id="GO:0003777">
    <property type="term" value="F:microtubule motor activity"/>
    <property type="evidence" value="ECO:0007669"/>
    <property type="project" value="InterPro"/>
</dbReference>
<feature type="coiled-coil region" evidence="7">
    <location>
        <begin position="827"/>
        <end position="854"/>
    </location>
</feature>